<dbReference type="Pfam" id="PF20383">
    <property type="entry name" value="DUF6678"/>
    <property type="match status" value="1"/>
</dbReference>
<dbReference type="AlphaFoldDB" id="A0A372EF96"/>
<gene>
    <name evidence="1" type="ORF">DY262_18280</name>
</gene>
<organism evidence="1 2">
    <name type="scientific">Hydrogenophaga borbori</name>
    <dbReference type="NCBI Taxonomy" id="2294117"/>
    <lineage>
        <taxon>Bacteria</taxon>
        <taxon>Pseudomonadati</taxon>
        <taxon>Pseudomonadota</taxon>
        <taxon>Betaproteobacteria</taxon>
        <taxon>Burkholderiales</taxon>
        <taxon>Comamonadaceae</taxon>
        <taxon>Hydrogenophaga</taxon>
    </lineage>
</organism>
<accession>A0A372EF96</accession>
<evidence type="ECO:0000313" key="1">
    <source>
        <dbReference type="EMBL" id="RFP77110.1"/>
    </source>
</evidence>
<sequence>MADACPEGVKERDVRAVAASRGLVGAANNTKWNELISYFRGMSDWRPSYRSKSVEGCVSGWDVEWFYHLPFPFKGVQWLDIGLHQDGGARPGMLLPRSAYIDHTDRFVSLLRQIGLEFEVRKDVMRIWGYLPKCYEDFPPT</sequence>
<reference evidence="1 2" key="1">
    <citation type="submission" date="2018-08" db="EMBL/GenBank/DDBJ databases">
        <title>Hydrogenophaga sp. LA-38 isolated from sludge.</title>
        <authorList>
            <person name="Im W.-T."/>
        </authorList>
    </citation>
    <scope>NUCLEOTIDE SEQUENCE [LARGE SCALE GENOMIC DNA]</scope>
    <source>
        <strain evidence="1 2">LA-38</strain>
    </source>
</reference>
<comment type="caution">
    <text evidence="1">The sequence shown here is derived from an EMBL/GenBank/DDBJ whole genome shotgun (WGS) entry which is preliminary data.</text>
</comment>
<dbReference type="EMBL" id="QVLS01000013">
    <property type="protein sequence ID" value="RFP77110.1"/>
    <property type="molecule type" value="Genomic_DNA"/>
</dbReference>
<keyword evidence="2" id="KW-1185">Reference proteome</keyword>
<dbReference type="InterPro" id="IPR046500">
    <property type="entry name" value="DUF6678"/>
</dbReference>
<proteinExistence type="predicted"/>
<dbReference type="Proteomes" id="UP000261931">
    <property type="component" value="Unassembled WGS sequence"/>
</dbReference>
<evidence type="ECO:0000313" key="2">
    <source>
        <dbReference type="Proteomes" id="UP000261931"/>
    </source>
</evidence>
<name>A0A372EF96_9BURK</name>
<protein>
    <submittedName>
        <fullName evidence="1">Uncharacterized protein</fullName>
    </submittedName>
</protein>